<gene>
    <name evidence="2" type="ORF">JRO89_XS07G0115100</name>
</gene>
<reference evidence="2 3" key="1">
    <citation type="submission" date="2021-02" db="EMBL/GenBank/DDBJ databases">
        <title>Plant Genome Project.</title>
        <authorList>
            <person name="Zhang R.-G."/>
        </authorList>
    </citation>
    <scope>NUCLEOTIDE SEQUENCE [LARGE SCALE GENOMIC DNA]</scope>
    <source>
        <tissue evidence="2">Leaves</tissue>
    </source>
</reference>
<comment type="caution">
    <text evidence="2">The sequence shown here is derived from an EMBL/GenBank/DDBJ whole genome shotgun (WGS) entry which is preliminary data.</text>
</comment>
<dbReference type="InterPro" id="IPR050317">
    <property type="entry name" value="Plant_Fungal_Acyltransferase"/>
</dbReference>
<dbReference type="InterPro" id="IPR023213">
    <property type="entry name" value="CAT-like_dom_sf"/>
</dbReference>
<proteinExistence type="inferred from homology"/>
<dbReference type="PANTHER" id="PTHR31642">
    <property type="entry name" value="TRICHOTHECENE 3-O-ACETYLTRANSFERASE"/>
    <property type="match status" value="1"/>
</dbReference>
<name>A0ABQ8HTF8_9ROSI</name>
<evidence type="ECO:0000313" key="2">
    <source>
        <dbReference type="EMBL" id="KAH7567656.1"/>
    </source>
</evidence>
<organism evidence="2 3">
    <name type="scientific">Xanthoceras sorbifolium</name>
    <dbReference type="NCBI Taxonomy" id="99658"/>
    <lineage>
        <taxon>Eukaryota</taxon>
        <taxon>Viridiplantae</taxon>
        <taxon>Streptophyta</taxon>
        <taxon>Embryophyta</taxon>
        <taxon>Tracheophyta</taxon>
        <taxon>Spermatophyta</taxon>
        <taxon>Magnoliopsida</taxon>
        <taxon>eudicotyledons</taxon>
        <taxon>Gunneridae</taxon>
        <taxon>Pentapetalae</taxon>
        <taxon>rosids</taxon>
        <taxon>malvids</taxon>
        <taxon>Sapindales</taxon>
        <taxon>Sapindaceae</taxon>
        <taxon>Xanthoceroideae</taxon>
        <taxon>Xanthoceras</taxon>
    </lineage>
</organism>
<keyword evidence="3" id="KW-1185">Reference proteome</keyword>
<dbReference type="Proteomes" id="UP000827721">
    <property type="component" value="Unassembled WGS sequence"/>
</dbReference>
<dbReference type="PANTHER" id="PTHR31642:SF259">
    <property type="entry name" value="PROTEIN ECERIFERUM 2"/>
    <property type="match status" value="1"/>
</dbReference>
<sequence length="277" mass="30302">MSLGLSWAHVLGDPFSAITFVNTWAQIIAGHVPSKSLHDHVPNPNKSKSSAKYSPVKTVDPVADHWRTSSICTIKSHSFHVTAKQLHRIRSNIHHPITAVNFSDFEILSALIWKSLSSVRQDSGPGAVTICVYDSGDRENEIPANEVVISTVETDFNPRKSQVWELAALIADEKRDANSLVEEMFEKDGGADPDVVVYGSNLTFVNIEGVDVYGLKLRGEKPVFVNYAIDGVGDEGVVLVLRGPEEYGACGRTVTAILPENQLSELKIELNEGWGLV</sequence>
<dbReference type="EMBL" id="JAFEMO010000007">
    <property type="protein sequence ID" value="KAH7567656.1"/>
    <property type="molecule type" value="Genomic_DNA"/>
</dbReference>
<accession>A0ABQ8HTF8</accession>
<comment type="similarity">
    <text evidence="1">Belongs to the plant acyltransferase family.</text>
</comment>
<evidence type="ECO:0000256" key="1">
    <source>
        <dbReference type="ARBA" id="ARBA00009861"/>
    </source>
</evidence>
<dbReference type="Gene3D" id="3.30.559.10">
    <property type="entry name" value="Chloramphenicol acetyltransferase-like domain"/>
    <property type="match status" value="2"/>
</dbReference>
<evidence type="ECO:0000313" key="3">
    <source>
        <dbReference type="Proteomes" id="UP000827721"/>
    </source>
</evidence>
<protein>
    <submittedName>
        <fullName evidence="2">Uncharacterized protein</fullName>
    </submittedName>
</protein>
<dbReference type="Pfam" id="PF02458">
    <property type="entry name" value="Transferase"/>
    <property type="match status" value="1"/>
</dbReference>